<proteinExistence type="predicted"/>
<feature type="region of interest" description="Disordered" evidence="1">
    <location>
        <begin position="1"/>
        <end position="157"/>
    </location>
</feature>
<evidence type="ECO:0000256" key="1">
    <source>
        <dbReference type="SAM" id="MobiDB-lite"/>
    </source>
</evidence>
<dbReference type="Proteomes" id="UP001231189">
    <property type="component" value="Unassembled WGS sequence"/>
</dbReference>
<feature type="compositionally biased region" description="Basic and acidic residues" evidence="1">
    <location>
        <begin position="1"/>
        <end position="30"/>
    </location>
</feature>
<dbReference type="AlphaFoldDB" id="A0AAD8QEU4"/>
<sequence length="157" mass="17315">MDMKLDKELDMKISHGRAREEREECARGEEEVQAGPAPGQTGPTPAARLRTRSTELDRPTRYVEHQDHREEDTPWSSGGEEQLDVKMGREQNLTSSEAHEEKKGAGRSNPVDRPPPATRSKPGSWLVPTGAIPAPEPSPVVIRSRPGLDRTPVPCPV</sequence>
<name>A0AAD8QEU4_LOLMU</name>
<evidence type="ECO:0000313" key="2">
    <source>
        <dbReference type="EMBL" id="KAK1601252.1"/>
    </source>
</evidence>
<accession>A0AAD8QEU4</accession>
<comment type="caution">
    <text evidence="2">The sequence shown here is derived from an EMBL/GenBank/DDBJ whole genome shotgun (WGS) entry which is preliminary data.</text>
</comment>
<dbReference type="EMBL" id="JAUUTY010000477">
    <property type="protein sequence ID" value="KAK1601252.1"/>
    <property type="molecule type" value="Genomic_DNA"/>
</dbReference>
<reference evidence="2" key="1">
    <citation type="submission" date="2023-07" db="EMBL/GenBank/DDBJ databases">
        <title>A chromosome-level genome assembly of Lolium multiflorum.</title>
        <authorList>
            <person name="Chen Y."/>
            <person name="Copetti D."/>
            <person name="Kolliker R."/>
            <person name="Studer B."/>
        </authorList>
    </citation>
    <scope>NUCLEOTIDE SEQUENCE</scope>
    <source>
        <strain evidence="2">02402/16</strain>
        <tissue evidence="2">Leaf</tissue>
    </source>
</reference>
<feature type="compositionally biased region" description="Low complexity" evidence="1">
    <location>
        <begin position="33"/>
        <end position="47"/>
    </location>
</feature>
<gene>
    <name evidence="2" type="ORF">QYE76_017580</name>
</gene>
<feature type="compositionally biased region" description="Basic and acidic residues" evidence="1">
    <location>
        <begin position="52"/>
        <end position="72"/>
    </location>
</feature>
<keyword evidence="3" id="KW-1185">Reference proteome</keyword>
<evidence type="ECO:0000313" key="3">
    <source>
        <dbReference type="Proteomes" id="UP001231189"/>
    </source>
</evidence>
<protein>
    <submittedName>
        <fullName evidence="2">Uncharacterized protein</fullName>
    </submittedName>
</protein>
<organism evidence="2 3">
    <name type="scientific">Lolium multiflorum</name>
    <name type="common">Italian ryegrass</name>
    <name type="synonym">Lolium perenne subsp. multiflorum</name>
    <dbReference type="NCBI Taxonomy" id="4521"/>
    <lineage>
        <taxon>Eukaryota</taxon>
        <taxon>Viridiplantae</taxon>
        <taxon>Streptophyta</taxon>
        <taxon>Embryophyta</taxon>
        <taxon>Tracheophyta</taxon>
        <taxon>Spermatophyta</taxon>
        <taxon>Magnoliopsida</taxon>
        <taxon>Liliopsida</taxon>
        <taxon>Poales</taxon>
        <taxon>Poaceae</taxon>
        <taxon>BOP clade</taxon>
        <taxon>Pooideae</taxon>
        <taxon>Poodae</taxon>
        <taxon>Poeae</taxon>
        <taxon>Poeae Chloroplast Group 2 (Poeae type)</taxon>
        <taxon>Loliodinae</taxon>
        <taxon>Loliinae</taxon>
        <taxon>Lolium</taxon>
    </lineage>
</organism>